<protein>
    <submittedName>
        <fullName evidence="7">Heavy metal translocating P-type ATPase subfamily protein</fullName>
    </submittedName>
</protein>
<dbReference type="GO" id="GO:0016887">
    <property type="term" value="F:ATP hydrolysis activity"/>
    <property type="evidence" value="ECO:0007669"/>
    <property type="project" value="InterPro"/>
</dbReference>
<feature type="transmembrane region" description="Helical" evidence="6">
    <location>
        <begin position="256"/>
        <end position="278"/>
    </location>
</feature>
<dbReference type="SUPFAM" id="SSF56784">
    <property type="entry name" value="HAD-like"/>
    <property type="match status" value="1"/>
</dbReference>
<accession>A0A1D3D5J4</accession>
<evidence type="ECO:0000256" key="6">
    <source>
        <dbReference type="SAM" id="Phobius"/>
    </source>
</evidence>
<keyword evidence="5 6" id="KW-0472">Membrane</keyword>
<dbReference type="InterPro" id="IPR023299">
    <property type="entry name" value="ATPase_P-typ_cyto_dom_N"/>
</dbReference>
<dbReference type="EMBL" id="JROU02000646">
    <property type="protein sequence ID" value="OEH78719.1"/>
    <property type="molecule type" value="Genomic_DNA"/>
</dbReference>
<dbReference type="Pfam" id="PF00702">
    <property type="entry name" value="Hydrolase"/>
    <property type="match status" value="1"/>
</dbReference>
<feature type="transmembrane region" description="Helical" evidence="6">
    <location>
        <begin position="7"/>
        <end position="25"/>
    </location>
</feature>
<keyword evidence="2 6" id="KW-0812">Transmembrane</keyword>
<evidence type="ECO:0000313" key="8">
    <source>
        <dbReference type="Proteomes" id="UP000095192"/>
    </source>
</evidence>
<organism evidence="7 8">
    <name type="scientific">Cyclospora cayetanensis</name>
    <dbReference type="NCBI Taxonomy" id="88456"/>
    <lineage>
        <taxon>Eukaryota</taxon>
        <taxon>Sar</taxon>
        <taxon>Alveolata</taxon>
        <taxon>Apicomplexa</taxon>
        <taxon>Conoidasida</taxon>
        <taxon>Coccidia</taxon>
        <taxon>Eucoccidiorida</taxon>
        <taxon>Eimeriorina</taxon>
        <taxon>Eimeriidae</taxon>
        <taxon>Cyclospora</taxon>
    </lineage>
</organism>
<dbReference type="InterPro" id="IPR023214">
    <property type="entry name" value="HAD_sf"/>
</dbReference>
<reference evidence="7 8" key="1">
    <citation type="journal article" date="2016" name="BMC Genomics">
        <title>Comparative genomics reveals Cyclospora cayetanensis possesses coccidia-like metabolism and invasion components but unique surface antigens.</title>
        <authorList>
            <person name="Liu S."/>
            <person name="Wang L."/>
            <person name="Zheng H."/>
            <person name="Xu Z."/>
            <person name="Roellig D.M."/>
            <person name="Li N."/>
            <person name="Frace M.A."/>
            <person name="Tang K."/>
            <person name="Arrowood M.J."/>
            <person name="Moss D.M."/>
            <person name="Zhang L."/>
            <person name="Feng Y."/>
            <person name="Xiao L."/>
        </authorList>
    </citation>
    <scope>NUCLEOTIDE SEQUENCE [LARGE SCALE GENOMIC DNA]</scope>
    <source>
        <strain evidence="7 8">CHN_HEN01</strain>
    </source>
</reference>
<dbReference type="PANTHER" id="PTHR43520:SF8">
    <property type="entry name" value="P-TYPE CU(+) TRANSPORTER"/>
    <property type="match status" value="1"/>
</dbReference>
<comment type="subcellular location">
    <subcellularLocation>
        <location evidence="1">Membrane</location>
    </subcellularLocation>
</comment>
<keyword evidence="3" id="KW-1278">Translocase</keyword>
<dbReference type="GO" id="GO:0055070">
    <property type="term" value="P:copper ion homeostasis"/>
    <property type="evidence" value="ECO:0007669"/>
    <property type="project" value="TreeGrafter"/>
</dbReference>
<comment type="caution">
    <text evidence="7">The sequence shown here is derived from an EMBL/GenBank/DDBJ whole genome shotgun (WGS) entry which is preliminary data.</text>
</comment>
<evidence type="ECO:0000256" key="1">
    <source>
        <dbReference type="ARBA" id="ARBA00004370"/>
    </source>
</evidence>
<keyword evidence="8" id="KW-1185">Reference proteome</keyword>
<evidence type="ECO:0000256" key="3">
    <source>
        <dbReference type="ARBA" id="ARBA00022967"/>
    </source>
</evidence>
<dbReference type="VEuPathDB" id="ToxoDB:cyc_03399"/>
<dbReference type="Gene3D" id="3.40.1110.10">
    <property type="entry name" value="Calcium-transporting ATPase, cytoplasmic domain N"/>
    <property type="match status" value="1"/>
</dbReference>
<dbReference type="GO" id="GO:0005507">
    <property type="term" value="F:copper ion binding"/>
    <property type="evidence" value="ECO:0007669"/>
    <property type="project" value="TreeGrafter"/>
</dbReference>
<evidence type="ECO:0000313" key="7">
    <source>
        <dbReference type="EMBL" id="OEH78719.1"/>
    </source>
</evidence>
<keyword evidence="4 6" id="KW-1133">Transmembrane helix</keyword>
<dbReference type="InterPro" id="IPR036412">
    <property type="entry name" value="HAD-like_sf"/>
</dbReference>
<evidence type="ECO:0000256" key="4">
    <source>
        <dbReference type="ARBA" id="ARBA00022989"/>
    </source>
</evidence>
<feature type="transmembrane region" description="Helical" evidence="6">
    <location>
        <begin position="284"/>
        <end position="302"/>
    </location>
</feature>
<gene>
    <name evidence="7" type="ORF">cyc_03399</name>
</gene>
<dbReference type="PRINTS" id="PR00119">
    <property type="entry name" value="CATATPASE"/>
</dbReference>
<dbReference type="GO" id="GO:0016020">
    <property type="term" value="C:membrane"/>
    <property type="evidence" value="ECO:0007669"/>
    <property type="project" value="UniProtKB-SubCell"/>
</dbReference>
<evidence type="ECO:0000256" key="2">
    <source>
        <dbReference type="ARBA" id="ARBA00022692"/>
    </source>
</evidence>
<name>A0A1D3D5J4_9EIME</name>
<dbReference type="InterPro" id="IPR001757">
    <property type="entry name" value="P_typ_ATPase"/>
</dbReference>
<dbReference type="GO" id="GO:0005524">
    <property type="term" value="F:ATP binding"/>
    <property type="evidence" value="ECO:0007669"/>
    <property type="project" value="InterPro"/>
</dbReference>
<dbReference type="InParanoid" id="A0A1D3D5J4"/>
<dbReference type="PANTHER" id="PTHR43520">
    <property type="entry name" value="ATP7, ISOFORM B"/>
    <property type="match status" value="1"/>
</dbReference>
<dbReference type="NCBIfam" id="TIGR01494">
    <property type="entry name" value="ATPase_P-type"/>
    <property type="match status" value="1"/>
</dbReference>
<dbReference type="Proteomes" id="UP000095192">
    <property type="component" value="Unassembled WGS sequence"/>
</dbReference>
<proteinExistence type="predicted"/>
<dbReference type="GO" id="GO:0043682">
    <property type="term" value="F:P-type divalent copper transporter activity"/>
    <property type="evidence" value="ECO:0007669"/>
    <property type="project" value="TreeGrafter"/>
</dbReference>
<sequence>MGGERGDGWLSVSPLVSFYFVYFFLTGFSRVPSNSSHSVSASTSFFAFSASPLLLPLPCFGEIKKGEGGGLRLGKAAKRFAQYSFAASVQVEWVSEWQRLGSTVILLQTAGVVLGCIALRDALQPEAASVVDALKQRGVSVWVCSGDSAAASAAAAAFVGVEPDKVVAEVLPKQKAALITLLRQQQQDRGNGSVGIMGDGVNDSPALAAGDLSFAVGAGAALAVNSASVVVVSNDLRGVICFLELAAALRRTTIACLLWACGFNLLGLPAACGLLLLIPGSPLLISPPIAAALMALSSVLVIHTASTLRYFRPPALSGDSGYHAYASDVSSLELLRRHLRFLFRGPRSFRARRLEAAERLAAGARLTDPLMNESDV</sequence>
<dbReference type="AlphaFoldDB" id="A0A1D3D5J4"/>
<evidence type="ECO:0000256" key="5">
    <source>
        <dbReference type="ARBA" id="ARBA00023136"/>
    </source>
</evidence>
<dbReference type="Gene3D" id="3.40.50.1000">
    <property type="entry name" value="HAD superfamily/HAD-like"/>
    <property type="match status" value="1"/>
</dbReference>
<dbReference type="VEuPathDB" id="ToxoDB:LOC34620098"/>